<feature type="compositionally biased region" description="Basic and acidic residues" evidence="1">
    <location>
        <begin position="137"/>
        <end position="147"/>
    </location>
</feature>
<feature type="compositionally biased region" description="Low complexity" evidence="1">
    <location>
        <begin position="122"/>
        <end position="134"/>
    </location>
</feature>
<evidence type="ECO:0000313" key="2">
    <source>
        <dbReference type="EMBL" id="GFB32678.1"/>
    </source>
</evidence>
<comment type="caution">
    <text evidence="2">The sequence shown here is derived from an EMBL/GenBank/DDBJ whole genome shotgun (WGS) entry which is preliminary data.</text>
</comment>
<evidence type="ECO:0000256" key="1">
    <source>
        <dbReference type="SAM" id="MobiDB-lite"/>
    </source>
</evidence>
<dbReference type="SUPFAM" id="SSF50249">
    <property type="entry name" value="Nucleic acid-binding proteins"/>
    <property type="match status" value="1"/>
</dbReference>
<accession>A0A699L9S2</accession>
<dbReference type="InterPro" id="IPR012340">
    <property type="entry name" value="NA-bd_OB-fold"/>
</dbReference>
<sequence length="147" mass="16314">VQFVILGTMIAIQEDEGWWYLGCRACRGKVIKSTDYIDLESEMPKKLDGLMIGDETRTMSLSLFNDEVQAMVGRSAYQLCEKYAKDNEATSNTVSIITLLDFVPQTDEYTTPNEKQKTNKCPSGGEPGSESSTGKNKAVEIKVEKDA</sequence>
<gene>
    <name evidence="2" type="ORF">Tci_704649</name>
</gene>
<name>A0A699L9S2_TANCI</name>
<organism evidence="2">
    <name type="scientific">Tanacetum cinerariifolium</name>
    <name type="common">Dalmatian daisy</name>
    <name type="synonym">Chrysanthemum cinerariifolium</name>
    <dbReference type="NCBI Taxonomy" id="118510"/>
    <lineage>
        <taxon>Eukaryota</taxon>
        <taxon>Viridiplantae</taxon>
        <taxon>Streptophyta</taxon>
        <taxon>Embryophyta</taxon>
        <taxon>Tracheophyta</taxon>
        <taxon>Spermatophyta</taxon>
        <taxon>Magnoliopsida</taxon>
        <taxon>eudicotyledons</taxon>
        <taxon>Gunneridae</taxon>
        <taxon>Pentapetalae</taxon>
        <taxon>asterids</taxon>
        <taxon>campanulids</taxon>
        <taxon>Asterales</taxon>
        <taxon>Asteraceae</taxon>
        <taxon>Asteroideae</taxon>
        <taxon>Anthemideae</taxon>
        <taxon>Anthemidinae</taxon>
        <taxon>Tanacetum</taxon>
    </lineage>
</organism>
<dbReference type="EMBL" id="BKCJ010602746">
    <property type="protein sequence ID" value="GFB32678.1"/>
    <property type="molecule type" value="Genomic_DNA"/>
</dbReference>
<keyword evidence="2" id="KW-0238">DNA-binding</keyword>
<dbReference type="AlphaFoldDB" id="A0A699L9S2"/>
<reference evidence="2" key="1">
    <citation type="journal article" date="2019" name="Sci. Rep.">
        <title>Draft genome of Tanacetum cinerariifolium, the natural source of mosquito coil.</title>
        <authorList>
            <person name="Yamashiro T."/>
            <person name="Shiraishi A."/>
            <person name="Satake H."/>
            <person name="Nakayama K."/>
        </authorList>
    </citation>
    <scope>NUCLEOTIDE SEQUENCE</scope>
</reference>
<feature type="non-terminal residue" evidence="2">
    <location>
        <position position="1"/>
    </location>
</feature>
<dbReference type="GO" id="GO:0003677">
    <property type="term" value="F:DNA binding"/>
    <property type="evidence" value="ECO:0007669"/>
    <property type="project" value="UniProtKB-KW"/>
</dbReference>
<feature type="region of interest" description="Disordered" evidence="1">
    <location>
        <begin position="107"/>
        <end position="147"/>
    </location>
</feature>
<dbReference type="Gene3D" id="2.40.50.140">
    <property type="entry name" value="Nucleic acid-binding proteins"/>
    <property type="match status" value="1"/>
</dbReference>
<proteinExistence type="predicted"/>
<protein>
    <submittedName>
        <fullName evidence="2">Replication protein A 70 kDa DNA-binding subunit B</fullName>
    </submittedName>
</protein>